<evidence type="ECO:0000313" key="1">
    <source>
        <dbReference type="EMBL" id="MBO0418304.1"/>
    </source>
</evidence>
<dbReference type="EMBL" id="JAFLRD010000029">
    <property type="protein sequence ID" value="MBO0418304.1"/>
    <property type="molecule type" value="Genomic_DNA"/>
</dbReference>
<sequence length="208" mass="23806">MTENTILYHKAQFHQFKKFSSTRIDNICAPETAEFSLVMAKNKNGNIGFDQSEEGHAFIKSMIANCYFLNIQNELCPPQDTPIAYVPQFLFKDNDGKFEKLYDEHQKYKSDLKKYEILSRHRTISPPTKPGLTLFLDDPILSIDSDTYELLTNSCHYICIAKTSGEYGHGAFDVFANDLDYFLKELSTLANGKFKIIAIDNISKLAKY</sequence>
<dbReference type="GeneID" id="58558249"/>
<dbReference type="Proteomes" id="UP000664349">
    <property type="component" value="Unassembled WGS sequence"/>
</dbReference>
<keyword evidence="2" id="KW-1185">Reference proteome</keyword>
<comment type="caution">
    <text evidence="1">The sequence shown here is derived from an EMBL/GenBank/DDBJ whole genome shotgun (WGS) entry which is preliminary data.</text>
</comment>
<proteinExistence type="predicted"/>
<protein>
    <submittedName>
        <fullName evidence="1">Uncharacterized protein</fullName>
    </submittedName>
</protein>
<dbReference type="RefSeq" id="WP_161523142.1">
    <property type="nucleotide sequence ID" value="NZ_AP019312.1"/>
</dbReference>
<gene>
    <name evidence="1" type="ORF">J1C50_22595</name>
</gene>
<organism evidence="1 2">
    <name type="scientific">Chromobacterium haemolyticum</name>
    <dbReference type="NCBI Taxonomy" id="394935"/>
    <lineage>
        <taxon>Bacteria</taxon>
        <taxon>Pseudomonadati</taxon>
        <taxon>Pseudomonadota</taxon>
        <taxon>Betaproteobacteria</taxon>
        <taxon>Neisseriales</taxon>
        <taxon>Chromobacteriaceae</taxon>
        <taxon>Chromobacterium</taxon>
    </lineage>
</organism>
<reference evidence="1 2" key="1">
    <citation type="submission" date="2021-03" db="EMBL/GenBank/DDBJ databases">
        <title>First Case of infection caused by Chromobacterium haemolyticum derived from water in China.</title>
        <authorList>
            <person name="Chen J."/>
            <person name="Liu C."/>
        </authorList>
    </citation>
    <scope>NUCLEOTIDE SEQUENCE [LARGE SCALE GENOMIC DNA]</scope>
    <source>
        <strain evidence="1 2">WJ-5</strain>
    </source>
</reference>
<accession>A0ABS3GTC0</accession>
<name>A0ABS3GTC0_9NEIS</name>
<evidence type="ECO:0000313" key="2">
    <source>
        <dbReference type="Proteomes" id="UP000664349"/>
    </source>
</evidence>